<sequence length="37" mass="4340">MESSCAQCTRQIMVHLCAPTFFHPHLFPSFLYVRNIN</sequence>
<dbReference type="AlphaFoldDB" id="A0A0E9Q373"/>
<reference evidence="1" key="1">
    <citation type="submission" date="2014-11" db="EMBL/GenBank/DDBJ databases">
        <authorList>
            <person name="Amaro Gonzalez C."/>
        </authorList>
    </citation>
    <scope>NUCLEOTIDE SEQUENCE</scope>
</reference>
<protein>
    <submittedName>
        <fullName evidence="1">Uncharacterized protein</fullName>
    </submittedName>
</protein>
<proteinExistence type="predicted"/>
<reference evidence="1" key="2">
    <citation type="journal article" date="2015" name="Fish Shellfish Immunol.">
        <title>Early steps in the European eel (Anguilla anguilla)-Vibrio vulnificus interaction in the gills: Role of the RtxA13 toxin.</title>
        <authorList>
            <person name="Callol A."/>
            <person name="Pajuelo D."/>
            <person name="Ebbesson L."/>
            <person name="Teles M."/>
            <person name="MacKenzie S."/>
            <person name="Amaro C."/>
        </authorList>
    </citation>
    <scope>NUCLEOTIDE SEQUENCE</scope>
</reference>
<organism evidence="1">
    <name type="scientific">Anguilla anguilla</name>
    <name type="common">European freshwater eel</name>
    <name type="synonym">Muraena anguilla</name>
    <dbReference type="NCBI Taxonomy" id="7936"/>
    <lineage>
        <taxon>Eukaryota</taxon>
        <taxon>Metazoa</taxon>
        <taxon>Chordata</taxon>
        <taxon>Craniata</taxon>
        <taxon>Vertebrata</taxon>
        <taxon>Euteleostomi</taxon>
        <taxon>Actinopterygii</taxon>
        <taxon>Neopterygii</taxon>
        <taxon>Teleostei</taxon>
        <taxon>Anguilliformes</taxon>
        <taxon>Anguillidae</taxon>
        <taxon>Anguilla</taxon>
    </lineage>
</organism>
<accession>A0A0E9Q373</accession>
<dbReference type="EMBL" id="GBXM01098004">
    <property type="protein sequence ID" value="JAH10573.1"/>
    <property type="molecule type" value="Transcribed_RNA"/>
</dbReference>
<evidence type="ECO:0000313" key="1">
    <source>
        <dbReference type="EMBL" id="JAH10573.1"/>
    </source>
</evidence>
<name>A0A0E9Q373_ANGAN</name>